<sequence>MLIWELFEGKPLVRPPSPNTDVSSAVHLAKLIALLGPPPKELLKRGEASEQFFNENGEFTAGIVIPATTLEDEEGVLEGEEKAAFLRFIRKMLQWKPEDRKLPEELLEDPWLQAQNPHRLVNLSRELPEGSEAGAVSQG</sequence>
<evidence type="ECO:0000313" key="1">
    <source>
        <dbReference type="EMBL" id="KAJ9660250.1"/>
    </source>
</evidence>
<evidence type="ECO:0008006" key="3">
    <source>
        <dbReference type="Google" id="ProtNLM"/>
    </source>
</evidence>
<organism evidence="1 2">
    <name type="scientific">Coniosporium apollinis</name>
    <dbReference type="NCBI Taxonomy" id="61459"/>
    <lineage>
        <taxon>Eukaryota</taxon>
        <taxon>Fungi</taxon>
        <taxon>Dikarya</taxon>
        <taxon>Ascomycota</taxon>
        <taxon>Pezizomycotina</taxon>
        <taxon>Dothideomycetes</taxon>
        <taxon>Dothideomycetes incertae sedis</taxon>
        <taxon>Coniosporium</taxon>
    </lineage>
</organism>
<dbReference type="InterPro" id="IPR011009">
    <property type="entry name" value="Kinase-like_dom_sf"/>
</dbReference>
<accession>A0ABQ9NRZ0</accession>
<keyword evidence="2" id="KW-1185">Reference proteome</keyword>
<name>A0ABQ9NRZ0_9PEZI</name>
<proteinExistence type="predicted"/>
<dbReference type="Proteomes" id="UP001172684">
    <property type="component" value="Unassembled WGS sequence"/>
</dbReference>
<dbReference type="Gene3D" id="1.10.510.10">
    <property type="entry name" value="Transferase(Phosphotransferase) domain 1"/>
    <property type="match status" value="1"/>
</dbReference>
<evidence type="ECO:0000313" key="2">
    <source>
        <dbReference type="Proteomes" id="UP001172684"/>
    </source>
</evidence>
<protein>
    <recommendedName>
        <fullName evidence="3">Protein kinase domain-containing protein</fullName>
    </recommendedName>
</protein>
<comment type="caution">
    <text evidence="1">The sequence shown here is derived from an EMBL/GenBank/DDBJ whole genome shotgun (WGS) entry which is preliminary data.</text>
</comment>
<reference evidence="1" key="1">
    <citation type="submission" date="2022-10" db="EMBL/GenBank/DDBJ databases">
        <title>Culturing micro-colonial fungi from biological soil crusts in the Mojave desert and describing Neophaeococcomyces mojavensis, and introducing the new genera and species Taxawa tesnikishii.</title>
        <authorList>
            <person name="Kurbessoian T."/>
            <person name="Stajich J.E."/>
        </authorList>
    </citation>
    <scope>NUCLEOTIDE SEQUENCE</scope>
    <source>
        <strain evidence="1">TK_1</strain>
    </source>
</reference>
<dbReference type="EMBL" id="JAPDRL010000067">
    <property type="protein sequence ID" value="KAJ9660250.1"/>
    <property type="molecule type" value="Genomic_DNA"/>
</dbReference>
<dbReference type="SUPFAM" id="SSF56112">
    <property type="entry name" value="Protein kinase-like (PK-like)"/>
    <property type="match status" value="1"/>
</dbReference>
<gene>
    <name evidence="1" type="ORF">H2201_006996</name>
</gene>